<comment type="caution">
    <text evidence="1">The sequence shown here is derived from an EMBL/GenBank/DDBJ whole genome shotgun (WGS) entry which is preliminary data.</text>
</comment>
<keyword evidence="2" id="KW-1185">Reference proteome</keyword>
<evidence type="ECO:0000313" key="1">
    <source>
        <dbReference type="EMBL" id="MBP2451749.1"/>
    </source>
</evidence>
<evidence type="ECO:0008006" key="3">
    <source>
        <dbReference type="Google" id="ProtNLM"/>
    </source>
</evidence>
<gene>
    <name evidence="1" type="ORF">JOF57_001634</name>
</gene>
<evidence type="ECO:0000313" key="2">
    <source>
        <dbReference type="Proteomes" id="UP000694460"/>
    </source>
</evidence>
<dbReference type="EMBL" id="JAGIOP010000001">
    <property type="protein sequence ID" value="MBP2451749.1"/>
    <property type="molecule type" value="Genomic_DNA"/>
</dbReference>
<sequence>MARLLSNVRKLKDLSQWKPRARERAMVFSMISGPLALCLVLVMVVLTAVILARLPKPVNTYSAITDVTRVQNYARNALLLWMGGSESAKKALLSRSLASPSIELSEVPFEVRSIDPSDIIRWQGSDAVLWQATFAVTFVAPGVGAAQINRYAVTVIEHDTDYQLLMWPSIVNVDTTPFKVASKYTVPVDSKSSLSESLGRFVTAYLTSTGNATSLGQFVSSKFSGSAITDSPYSTATIESSWAASDSVPVSTAKPGDTLKVLVRVKAAASIKTWSIMDLALRVSLGTNNVWLVDGIDAPVGWGAITPQ</sequence>
<name>A0ABS4ZT12_9MYCO</name>
<dbReference type="RefSeq" id="WP_019343715.1">
    <property type="nucleotide sequence ID" value="NZ_JAGIOP010000001.1"/>
</dbReference>
<protein>
    <recommendedName>
        <fullName evidence="3">Conjugative transposon protein TcpC</fullName>
    </recommendedName>
</protein>
<dbReference type="Proteomes" id="UP000694460">
    <property type="component" value="Unassembled WGS sequence"/>
</dbReference>
<proteinExistence type="predicted"/>
<reference evidence="1 2" key="1">
    <citation type="submission" date="2021-03" db="EMBL/GenBank/DDBJ databases">
        <title>Sequencing the genomes of 1000 actinobacteria strains.</title>
        <authorList>
            <person name="Klenk H.-P."/>
        </authorList>
    </citation>
    <scope>NUCLEOTIDE SEQUENCE [LARGE SCALE GENOMIC DNA]</scope>
    <source>
        <strain evidence="1 2">DSM 46713</strain>
    </source>
</reference>
<organism evidence="1 2">
    <name type="scientific">Mycolicibacterium lutetiense</name>
    <dbReference type="NCBI Taxonomy" id="1641992"/>
    <lineage>
        <taxon>Bacteria</taxon>
        <taxon>Bacillati</taxon>
        <taxon>Actinomycetota</taxon>
        <taxon>Actinomycetes</taxon>
        <taxon>Mycobacteriales</taxon>
        <taxon>Mycobacteriaceae</taxon>
        <taxon>Mycolicibacterium</taxon>
    </lineage>
</organism>
<accession>A0ABS4ZT12</accession>